<keyword evidence="2" id="KW-1134">Transmembrane beta strand</keyword>
<dbReference type="InterPro" id="IPR010827">
    <property type="entry name" value="BamA/TamA_POTRA"/>
</dbReference>
<accession>A0A3B1CNU5</accession>
<evidence type="ECO:0000256" key="6">
    <source>
        <dbReference type="ARBA" id="ARBA00023136"/>
    </source>
</evidence>
<feature type="domain" description="POTRA" evidence="8">
    <location>
        <begin position="102"/>
        <end position="179"/>
    </location>
</feature>
<evidence type="ECO:0000256" key="5">
    <source>
        <dbReference type="ARBA" id="ARBA00022737"/>
    </source>
</evidence>
<dbReference type="Pfam" id="PF07244">
    <property type="entry name" value="POTRA"/>
    <property type="match status" value="5"/>
</dbReference>
<reference evidence="9" key="1">
    <citation type="submission" date="2018-06" db="EMBL/GenBank/DDBJ databases">
        <authorList>
            <person name="Zhirakovskaya E."/>
        </authorList>
    </citation>
    <scope>NUCLEOTIDE SEQUENCE</scope>
</reference>
<keyword evidence="4" id="KW-0732">Signal</keyword>
<proteinExistence type="inferred from homology"/>
<evidence type="ECO:0000256" key="3">
    <source>
        <dbReference type="ARBA" id="ARBA00022692"/>
    </source>
</evidence>
<evidence type="ECO:0000256" key="2">
    <source>
        <dbReference type="ARBA" id="ARBA00022452"/>
    </source>
</evidence>
<dbReference type="InterPro" id="IPR000184">
    <property type="entry name" value="Bac_surfAg_D15"/>
</dbReference>
<dbReference type="PANTHER" id="PTHR12815">
    <property type="entry name" value="SORTING AND ASSEMBLY MACHINERY SAMM50 PROTEIN FAMILY MEMBER"/>
    <property type="match status" value="1"/>
</dbReference>
<evidence type="ECO:0000256" key="7">
    <source>
        <dbReference type="ARBA" id="ARBA00023237"/>
    </source>
</evidence>
<dbReference type="AlphaFoldDB" id="A0A3B1CNU5"/>
<evidence type="ECO:0000256" key="4">
    <source>
        <dbReference type="ARBA" id="ARBA00022729"/>
    </source>
</evidence>
<keyword evidence="3" id="KW-0812">Transmembrane</keyword>
<dbReference type="InterPro" id="IPR023707">
    <property type="entry name" value="OM_assembly_BamA"/>
</dbReference>
<keyword evidence="5" id="KW-0677">Repeat</keyword>
<dbReference type="Gene3D" id="2.40.160.50">
    <property type="entry name" value="membrane protein fhac: a member of the omp85/tpsb transporter family"/>
    <property type="match status" value="1"/>
</dbReference>
<dbReference type="Gene3D" id="3.10.20.310">
    <property type="entry name" value="membrane protein fhac"/>
    <property type="match status" value="5"/>
</dbReference>
<keyword evidence="6" id="KW-0472">Membrane</keyword>
<dbReference type="InterPro" id="IPR034746">
    <property type="entry name" value="POTRA"/>
</dbReference>
<dbReference type="HAMAP" id="MF_01430">
    <property type="entry name" value="OM_assembly_BamA"/>
    <property type="match status" value="1"/>
</dbReference>
<feature type="domain" description="POTRA" evidence="8">
    <location>
        <begin position="354"/>
        <end position="427"/>
    </location>
</feature>
<dbReference type="GO" id="GO:0071709">
    <property type="term" value="P:membrane assembly"/>
    <property type="evidence" value="ECO:0007669"/>
    <property type="project" value="InterPro"/>
</dbReference>
<dbReference type="EMBL" id="UOGE01000107">
    <property type="protein sequence ID" value="VAX25628.1"/>
    <property type="molecule type" value="Genomic_DNA"/>
</dbReference>
<keyword evidence="7" id="KW-0998">Cell outer membrane</keyword>
<dbReference type="PIRSF" id="PIRSF006076">
    <property type="entry name" value="OM_assembly_OMP85"/>
    <property type="match status" value="1"/>
</dbReference>
<dbReference type="Pfam" id="PF01103">
    <property type="entry name" value="Omp85"/>
    <property type="match status" value="1"/>
</dbReference>
<evidence type="ECO:0000259" key="8">
    <source>
        <dbReference type="PROSITE" id="PS51779"/>
    </source>
</evidence>
<dbReference type="NCBIfam" id="TIGR03303">
    <property type="entry name" value="OM_YaeT"/>
    <property type="match status" value="1"/>
</dbReference>
<dbReference type="PROSITE" id="PS51779">
    <property type="entry name" value="POTRA"/>
    <property type="match status" value="3"/>
</dbReference>
<gene>
    <name evidence="9" type="ORF">MNBD_NITROSPINAE02-586</name>
</gene>
<comment type="subcellular location">
    <subcellularLocation>
        <location evidence="1">Membrane</location>
    </subcellularLocation>
</comment>
<evidence type="ECO:0000256" key="1">
    <source>
        <dbReference type="ARBA" id="ARBA00004370"/>
    </source>
</evidence>
<dbReference type="PANTHER" id="PTHR12815:SF47">
    <property type="entry name" value="TRANSLOCATION AND ASSEMBLY MODULE SUBUNIT TAMA"/>
    <property type="match status" value="1"/>
</dbReference>
<sequence length="760" mass="87288">MRRYFWGLGLGLLVPIFIAGTPSSALDLSRPIKEIRTKGLERADKNTIKFYFESKVGGHFDIRVVQKDIKKIFALGFFDDIKLDVEEDKDGLILTYIFEEKPFVRNITFTGIKELKEEAILAKLQTKKGEFFRQDQIPWDEDRIKRTYRNKGYYFSEVRTVVTKLNQNRVDVEFIITEGKQISVGKVGFRGSKSFSDSELKGVLETSEGGLMDSFSDSGAFKKDVLKADVLRLESFYNDNGFLKVKVYDPEVEIDKESRRIDITFPIAEGEQYVVGDIEIKNDDVYSEEELLEKITLVKGEKFNRSQFRKDIFELTDMYSQKGYAFASIVPRMDLKEETKTVNVEITPQKGRKVYVGKIIISGNDVTRDRVIRREFKLGEGELFDSSKLRLTRQRIARLGFFESADIEQRSRREEDLMDIEMKVIERNTGQISMAVGYSSIENLLLQSQLRWNNLMGRGQRLAFTLDYSSLRNDFSLSFTEPSLFDRRLLAGIDLYNKTFRFDSYNSRSTGGSLRAGRGLSEYLWGNIGYKYEQNEVAILDAATATVFLKQREGVSTTGTIFPSLTYDSRNDKFNPNAGQKIYLYLEVAGIGGNDKFVKSIGEYTVYQRLWLGFVGMFHSRVGWSQGYNDQEVPIYKRFFMGGPRTLRGFTFRDIGPKDEDGETIGGEALLQFNTELQYSFTQFFKGFLFYDRGNVYGSNDVLGNTTDDYYNFDEMRHSWGFGVHFFSPIGPVSLAYGFKLDQRTGESPSEFHFTIGGAF</sequence>
<protein>
    <recommendedName>
        <fullName evidence="8">POTRA domain-containing protein</fullName>
    </recommendedName>
</protein>
<name>A0A3B1CNU5_9ZZZZ</name>
<dbReference type="GO" id="GO:0019867">
    <property type="term" value="C:outer membrane"/>
    <property type="evidence" value="ECO:0007669"/>
    <property type="project" value="InterPro"/>
</dbReference>
<evidence type="ECO:0000313" key="9">
    <source>
        <dbReference type="EMBL" id="VAX25628.1"/>
    </source>
</evidence>
<organism evidence="9">
    <name type="scientific">hydrothermal vent metagenome</name>
    <dbReference type="NCBI Taxonomy" id="652676"/>
    <lineage>
        <taxon>unclassified sequences</taxon>
        <taxon>metagenomes</taxon>
        <taxon>ecological metagenomes</taxon>
    </lineage>
</organism>
<dbReference type="InterPro" id="IPR039910">
    <property type="entry name" value="D15-like"/>
</dbReference>
<feature type="domain" description="POTRA" evidence="8">
    <location>
        <begin position="273"/>
        <end position="349"/>
    </location>
</feature>